<accession>A0A1X6ZFM9</accession>
<sequence>MAGARRIRPARAADLRALAVIFHAAIHAEPSPYTRRQRRAWAPSVPAAPDWELRLAAQEVRVAEESGGITGFMTLGPGGYVDLAFILPEARGRGVFRDLLRAIEAAARAAGETELVTDASLAAEAPFAACGFTTVLREEVRRRGVALQRARMRKPLTS</sequence>
<evidence type="ECO:0000259" key="1">
    <source>
        <dbReference type="PROSITE" id="PS51186"/>
    </source>
</evidence>
<reference evidence="2 3" key="1">
    <citation type="submission" date="2017-03" db="EMBL/GenBank/DDBJ databases">
        <authorList>
            <person name="Afonso C.L."/>
            <person name="Miller P.J."/>
            <person name="Scott M.A."/>
            <person name="Spackman E."/>
            <person name="Goraichik I."/>
            <person name="Dimitrov K.M."/>
            <person name="Suarez D.L."/>
            <person name="Swayne D.E."/>
        </authorList>
    </citation>
    <scope>NUCLEOTIDE SEQUENCE [LARGE SCALE GENOMIC DNA]</scope>
    <source>
        <strain evidence="2 3">CECT 8625</strain>
    </source>
</reference>
<evidence type="ECO:0000313" key="3">
    <source>
        <dbReference type="Proteomes" id="UP000193570"/>
    </source>
</evidence>
<dbReference type="SUPFAM" id="SSF55729">
    <property type="entry name" value="Acyl-CoA N-acyltransferases (Nat)"/>
    <property type="match status" value="1"/>
</dbReference>
<evidence type="ECO:0000313" key="2">
    <source>
        <dbReference type="EMBL" id="SLN49765.1"/>
    </source>
</evidence>
<dbReference type="PANTHER" id="PTHR43451">
    <property type="entry name" value="ACETYLTRANSFERASE (GNAT) FAMILY PROTEIN"/>
    <property type="match status" value="1"/>
</dbReference>
<keyword evidence="2" id="KW-0808">Transferase</keyword>
<dbReference type="InterPro" id="IPR016181">
    <property type="entry name" value="Acyl_CoA_acyltransferase"/>
</dbReference>
<protein>
    <submittedName>
        <fullName evidence="2">Putative N-acetyltransferase YafP</fullName>
        <ecNumber evidence="2">2.3.1.-</ecNumber>
    </submittedName>
</protein>
<dbReference type="PROSITE" id="PS51186">
    <property type="entry name" value="GNAT"/>
    <property type="match status" value="1"/>
</dbReference>
<dbReference type="GO" id="GO:0016747">
    <property type="term" value="F:acyltransferase activity, transferring groups other than amino-acyl groups"/>
    <property type="evidence" value="ECO:0007669"/>
    <property type="project" value="InterPro"/>
</dbReference>
<keyword evidence="2" id="KW-0012">Acyltransferase</keyword>
<dbReference type="EC" id="2.3.1.-" evidence="2"/>
<dbReference type="Gene3D" id="3.40.630.30">
    <property type="match status" value="1"/>
</dbReference>
<keyword evidence="3" id="KW-1185">Reference proteome</keyword>
<dbReference type="AlphaFoldDB" id="A0A1X6ZFM9"/>
<dbReference type="EMBL" id="FWFK01000004">
    <property type="protein sequence ID" value="SLN49765.1"/>
    <property type="molecule type" value="Genomic_DNA"/>
</dbReference>
<dbReference type="InterPro" id="IPR000182">
    <property type="entry name" value="GNAT_dom"/>
</dbReference>
<feature type="domain" description="N-acetyltransferase" evidence="1">
    <location>
        <begin position="5"/>
        <end position="157"/>
    </location>
</feature>
<proteinExistence type="predicted"/>
<dbReference type="InterPro" id="IPR052564">
    <property type="entry name" value="N-acetyltrans/Recomb-assoc"/>
</dbReference>
<dbReference type="RefSeq" id="WP_085792139.1">
    <property type="nucleotide sequence ID" value="NZ_FWFK01000004.1"/>
</dbReference>
<dbReference type="OrthoDB" id="9789081at2"/>
<name>A0A1X6ZFM9_9RHOB</name>
<dbReference type="PANTHER" id="PTHR43451:SF1">
    <property type="entry name" value="ACETYLTRANSFERASE"/>
    <property type="match status" value="1"/>
</dbReference>
<dbReference type="Proteomes" id="UP000193570">
    <property type="component" value="Unassembled WGS sequence"/>
</dbReference>
<organism evidence="2 3">
    <name type="scientific">Roseivivax jejudonensis</name>
    <dbReference type="NCBI Taxonomy" id="1529041"/>
    <lineage>
        <taxon>Bacteria</taxon>
        <taxon>Pseudomonadati</taxon>
        <taxon>Pseudomonadota</taxon>
        <taxon>Alphaproteobacteria</taxon>
        <taxon>Rhodobacterales</taxon>
        <taxon>Roseobacteraceae</taxon>
        <taxon>Roseivivax</taxon>
    </lineage>
</organism>
<gene>
    <name evidence="2" type="primary">yafP</name>
    <name evidence="2" type="ORF">ROJ8625_02451</name>
</gene>
<dbReference type="Pfam" id="PF13673">
    <property type="entry name" value="Acetyltransf_10"/>
    <property type="match status" value="1"/>
</dbReference>